<reference evidence="3 4" key="1">
    <citation type="journal article" date="2019" name="Int. J. Syst. Evol. Microbiol.">
        <title>The Global Catalogue of Microorganisms (GCM) 10K type strain sequencing project: providing services to taxonomists for standard genome sequencing and annotation.</title>
        <authorList>
            <consortium name="The Broad Institute Genomics Platform"/>
            <consortium name="The Broad Institute Genome Sequencing Center for Infectious Disease"/>
            <person name="Wu L."/>
            <person name="Ma J."/>
        </authorList>
    </citation>
    <scope>NUCLEOTIDE SEQUENCE [LARGE SCALE GENOMIC DNA]</scope>
    <source>
        <strain evidence="3 4">JCM 3272</strain>
    </source>
</reference>
<feature type="compositionally biased region" description="Gly residues" evidence="1">
    <location>
        <begin position="181"/>
        <end position="190"/>
    </location>
</feature>
<comment type="caution">
    <text evidence="3">The sequence shown here is derived from an EMBL/GenBank/DDBJ whole genome shotgun (WGS) entry which is preliminary data.</text>
</comment>
<keyword evidence="2" id="KW-0812">Transmembrane</keyword>
<feature type="compositionally biased region" description="Gly residues" evidence="1">
    <location>
        <begin position="201"/>
        <end position="211"/>
    </location>
</feature>
<dbReference type="Proteomes" id="UP001501444">
    <property type="component" value="Unassembled WGS sequence"/>
</dbReference>
<feature type="compositionally biased region" description="Low complexity" evidence="1">
    <location>
        <begin position="171"/>
        <end position="180"/>
    </location>
</feature>
<gene>
    <name evidence="3" type="ORF">GCM10010170_045980</name>
</gene>
<feature type="compositionally biased region" description="Low complexity" evidence="1">
    <location>
        <begin position="191"/>
        <end position="200"/>
    </location>
</feature>
<name>A0ABN3GKV4_9ACTN</name>
<evidence type="ECO:0000256" key="2">
    <source>
        <dbReference type="SAM" id="Phobius"/>
    </source>
</evidence>
<keyword evidence="4" id="KW-1185">Reference proteome</keyword>
<protein>
    <submittedName>
        <fullName evidence="3">Uncharacterized protein</fullName>
    </submittedName>
</protein>
<feature type="region of interest" description="Disordered" evidence="1">
    <location>
        <begin position="168"/>
        <end position="224"/>
    </location>
</feature>
<evidence type="ECO:0000313" key="3">
    <source>
        <dbReference type="EMBL" id="GAA2354123.1"/>
    </source>
</evidence>
<keyword evidence="2" id="KW-1133">Transmembrane helix</keyword>
<accession>A0ABN3GKV4</accession>
<organism evidence="3 4">
    <name type="scientific">Dactylosporangium salmoneum</name>
    <dbReference type="NCBI Taxonomy" id="53361"/>
    <lineage>
        <taxon>Bacteria</taxon>
        <taxon>Bacillati</taxon>
        <taxon>Actinomycetota</taxon>
        <taxon>Actinomycetes</taxon>
        <taxon>Micromonosporales</taxon>
        <taxon>Micromonosporaceae</taxon>
        <taxon>Dactylosporangium</taxon>
    </lineage>
</organism>
<proteinExistence type="predicted"/>
<evidence type="ECO:0000256" key="1">
    <source>
        <dbReference type="SAM" id="MobiDB-lite"/>
    </source>
</evidence>
<feature type="compositionally biased region" description="Low complexity" evidence="1">
    <location>
        <begin position="109"/>
        <end position="118"/>
    </location>
</feature>
<dbReference type="RefSeq" id="WP_344614510.1">
    <property type="nucleotide sequence ID" value="NZ_BAAARV010000033.1"/>
</dbReference>
<keyword evidence="2" id="KW-0472">Membrane</keyword>
<sequence length="224" mass="22913">MHPEELPDGRLGELLRAAAAPGRPHELAGEDAAVAGFRREYRPVNRRRRRAVALALAALAAVSAGGTAYAAGTGHLPEPVRAWIGEDDRPSAKPADQRPSGRPRASATAGPSPSVSASFVPAEACQRFLAFRADPHARPVTAEERQELARLAGGQPAIEEYCRRLLGVGPSGSAAAPTPGNGNGNKGDGSNGSDSKSNSGNGNGANNGSGNGKQPSHPAHPSHP</sequence>
<evidence type="ECO:0000313" key="4">
    <source>
        <dbReference type="Proteomes" id="UP001501444"/>
    </source>
</evidence>
<dbReference type="EMBL" id="BAAARV010000033">
    <property type="protein sequence ID" value="GAA2354123.1"/>
    <property type="molecule type" value="Genomic_DNA"/>
</dbReference>
<feature type="region of interest" description="Disordered" evidence="1">
    <location>
        <begin position="85"/>
        <end position="118"/>
    </location>
</feature>
<feature type="transmembrane region" description="Helical" evidence="2">
    <location>
        <begin position="51"/>
        <end position="71"/>
    </location>
</feature>